<gene>
    <name evidence="2" type="ORF">FJZ47_09665</name>
</gene>
<name>A0A938B3U5_UNCTE</name>
<evidence type="ECO:0000259" key="1">
    <source>
        <dbReference type="Pfam" id="PF09976"/>
    </source>
</evidence>
<reference evidence="2" key="1">
    <citation type="submission" date="2019-03" db="EMBL/GenBank/DDBJ databases">
        <title>Lake Tanganyika Metagenome-Assembled Genomes (MAGs).</title>
        <authorList>
            <person name="Tran P."/>
        </authorList>
    </citation>
    <scope>NUCLEOTIDE SEQUENCE</scope>
    <source>
        <strain evidence="2">K_DeepCast_65m_m2_066</strain>
    </source>
</reference>
<dbReference type="AlphaFoldDB" id="A0A938B3U5"/>
<comment type="caution">
    <text evidence="2">The sequence shown here is derived from an EMBL/GenBank/DDBJ whole genome shotgun (WGS) entry which is preliminary data.</text>
</comment>
<evidence type="ECO:0000313" key="3">
    <source>
        <dbReference type="Proteomes" id="UP000712673"/>
    </source>
</evidence>
<dbReference type="EMBL" id="VGLS01000250">
    <property type="protein sequence ID" value="MBM3224055.1"/>
    <property type="molecule type" value="Genomic_DNA"/>
</dbReference>
<dbReference type="Proteomes" id="UP000712673">
    <property type="component" value="Unassembled WGS sequence"/>
</dbReference>
<organism evidence="2 3">
    <name type="scientific">Tectimicrobiota bacterium</name>
    <dbReference type="NCBI Taxonomy" id="2528274"/>
    <lineage>
        <taxon>Bacteria</taxon>
        <taxon>Pseudomonadati</taxon>
        <taxon>Nitrospinota/Tectimicrobiota group</taxon>
        <taxon>Candidatus Tectimicrobiota</taxon>
    </lineage>
</organism>
<proteinExistence type="predicted"/>
<feature type="domain" description="Ancillary SecYEG translocon subunit/Cell division coordinator CpoB TPR" evidence="1">
    <location>
        <begin position="89"/>
        <end position="175"/>
    </location>
</feature>
<dbReference type="Pfam" id="PF09976">
    <property type="entry name" value="TPR_21"/>
    <property type="match status" value="1"/>
</dbReference>
<dbReference type="InterPro" id="IPR018704">
    <property type="entry name" value="SecYEG/CpoB_TPR"/>
</dbReference>
<evidence type="ECO:0000313" key="2">
    <source>
        <dbReference type="EMBL" id="MBM3224055.1"/>
    </source>
</evidence>
<protein>
    <submittedName>
        <fullName evidence="2">Tetratricopeptide repeat protein</fullName>
    </submittedName>
</protein>
<dbReference type="InterPro" id="IPR011990">
    <property type="entry name" value="TPR-like_helical_dom_sf"/>
</dbReference>
<accession>A0A938B3U5</accession>
<dbReference type="Gene3D" id="1.25.40.10">
    <property type="entry name" value="Tetratricopeptide repeat domain"/>
    <property type="match status" value="1"/>
</dbReference>
<dbReference type="SUPFAM" id="SSF48452">
    <property type="entry name" value="TPR-like"/>
    <property type="match status" value="1"/>
</dbReference>
<sequence length="311" mass="34964">MLVAMPSALHGAFLAAQPLSGDRLQPCETPVLSAEQRLAFAEQLMREREYFRAITEYRCFLLAFADDSRAAMVAFSIGLAFYHGERYGEAAQAFQDVAQRYPHTAYGQQAWLWQGESLVQQRQQATAEQLYRELVQRFPHHPLRHQARYQHAWVLLAQRHWREASWVLQQIPPDSALYHQAQLLAQESLTGEKLPRKSPVLAGITSSLLPGSGQFYNGRIGDALLAFFLNGLFIAGAIEAVHADAPVVAGVLSLVEAGWYIGNIYGAVNGAHKHNRQVTETFLRNLETRFRLTLPEAGKVSRLSMQWSFGF</sequence>